<evidence type="ECO:0000313" key="9">
    <source>
        <dbReference type="EMBL" id="CDY80013.1"/>
    </source>
</evidence>
<gene>
    <name evidence="9" type="primary">umuD</name>
    <name evidence="10" type="ORF">CP554_27645</name>
</gene>
<dbReference type="InterPro" id="IPR039418">
    <property type="entry name" value="LexA-like"/>
</dbReference>
<sequence length="142" mass="15501">MILSPVSVAYEGQTVILSSIVVPAGFPSPASDDLEDEIDPIAWIVPHPSATFWWRVSGDSLVDEGIHDGDLIAVDRSGKARVGRIVLAVVDGSITLKKLAKRDGQYWLDPKSKGNNYQPIRITDQTEIWGVIAGSVRRYSVD</sequence>
<evidence type="ECO:0000256" key="5">
    <source>
        <dbReference type="ARBA" id="ARBA00023204"/>
    </source>
</evidence>
<dbReference type="GO" id="GO:0006281">
    <property type="term" value="P:DNA repair"/>
    <property type="evidence" value="ECO:0007669"/>
    <property type="project" value="UniProtKB-KW"/>
</dbReference>
<keyword evidence="9" id="KW-0614">Plasmid</keyword>
<dbReference type="PRINTS" id="PR00726">
    <property type="entry name" value="LEXASERPTASE"/>
</dbReference>
<dbReference type="Proteomes" id="UP000245817">
    <property type="component" value="Unassembled WGS sequence"/>
</dbReference>
<keyword evidence="5" id="KW-0234">DNA repair</keyword>
<evidence type="ECO:0000313" key="10">
    <source>
        <dbReference type="EMBL" id="PVU57165.1"/>
    </source>
</evidence>
<keyword evidence="3 7" id="KW-0378">Hydrolase</keyword>
<dbReference type="PANTHER" id="PTHR33516:SF2">
    <property type="entry name" value="LEXA REPRESSOR-RELATED"/>
    <property type="match status" value="1"/>
</dbReference>
<dbReference type="AlphaFoldDB" id="A0A078K4D6"/>
<dbReference type="Pfam" id="PF00717">
    <property type="entry name" value="Peptidase_S24"/>
    <property type="match status" value="1"/>
</dbReference>
<protein>
    <submittedName>
        <fullName evidence="10">Peptidase S24</fullName>
    </submittedName>
    <submittedName>
        <fullName evidence="9">UmuD (Involved in the SOS response)</fullName>
    </submittedName>
</protein>
<evidence type="ECO:0000256" key="6">
    <source>
        <dbReference type="ARBA" id="ARBA00023236"/>
    </source>
</evidence>
<dbReference type="InterPro" id="IPR050077">
    <property type="entry name" value="LexA_repressor"/>
</dbReference>
<feature type="domain" description="Peptidase S24/S26A/S26B/S26C" evidence="8">
    <location>
        <begin position="22"/>
        <end position="132"/>
    </location>
</feature>
<dbReference type="PANTHER" id="PTHR33516">
    <property type="entry name" value="LEXA REPRESSOR"/>
    <property type="match status" value="1"/>
</dbReference>
<dbReference type="EMBL" id="LM994717">
    <property type="protein sequence ID" value="CDY80013.1"/>
    <property type="molecule type" value="Genomic_DNA"/>
</dbReference>
<evidence type="ECO:0000313" key="11">
    <source>
        <dbReference type="Proteomes" id="UP000245817"/>
    </source>
</evidence>
<organism evidence="9">
    <name type="scientific">Klebsiella pneumoniae</name>
    <dbReference type="NCBI Taxonomy" id="573"/>
    <lineage>
        <taxon>Bacteria</taxon>
        <taxon>Pseudomonadati</taxon>
        <taxon>Pseudomonadota</taxon>
        <taxon>Gammaproteobacteria</taxon>
        <taxon>Enterobacterales</taxon>
        <taxon>Enterobacteriaceae</taxon>
        <taxon>Klebsiella/Raoultella group</taxon>
        <taxon>Klebsiella</taxon>
        <taxon>Klebsiella pneumoniae complex</taxon>
    </lineage>
</organism>
<geneLocation type="plasmid" evidence="9">
    <name>pKp848CTX</name>
</geneLocation>
<dbReference type="EMBL" id="PCFF01000087">
    <property type="protein sequence ID" value="PVU57165.1"/>
    <property type="molecule type" value="Genomic_DNA"/>
</dbReference>
<evidence type="ECO:0000256" key="3">
    <source>
        <dbReference type="ARBA" id="ARBA00022801"/>
    </source>
</evidence>
<keyword evidence="2" id="KW-0227">DNA damage</keyword>
<dbReference type="Gene3D" id="2.10.109.10">
    <property type="entry name" value="Umud Fragment, subunit A"/>
    <property type="match status" value="1"/>
</dbReference>
<dbReference type="RefSeq" id="WP_004197551.1">
    <property type="nucleotide sequence ID" value="NC_024992.1"/>
</dbReference>
<evidence type="ECO:0000256" key="2">
    <source>
        <dbReference type="ARBA" id="ARBA00022763"/>
    </source>
</evidence>
<evidence type="ECO:0000259" key="8">
    <source>
        <dbReference type="Pfam" id="PF00717"/>
    </source>
</evidence>
<dbReference type="GO" id="GO:0006355">
    <property type="term" value="P:regulation of DNA-templated transcription"/>
    <property type="evidence" value="ECO:0007669"/>
    <property type="project" value="InterPro"/>
</dbReference>
<proteinExistence type="inferred from homology"/>
<dbReference type="GO" id="GO:0009432">
    <property type="term" value="P:SOS response"/>
    <property type="evidence" value="ECO:0007669"/>
    <property type="project" value="UniProtKB-KW"/>
</dbReference>
<dbReference type="SUPFAM" id="SSF51306">
    <property type="entry name" value="LexA/Signal peptidase"/>
    <property type="match status" value="1"/>
</dbReference>
<comment type="similarity">
    <text evidence="1 7">Belongs to the peptidase S24 family.</text>
</comment>
<reference evidence="9" key="1">
    <citation type="journal article" date="2015" name="PLoS ONE">
        <title>Persistence of a pKPN3-Like CTX-M-15-Encoding IncFIIK Plasmid in a Klebsiella pneumonia ST17 Host during Two Years of Intestinal Colonization.</title>
        <authorList>
            <person name="Lohr I.H."/>
            <person name="Hulter N."/>
            <person name="Bernhoff E."/>
            <person name="Johnsen P.J."/>
            <person name="Sundsfjord A."/>
            <person name="Naseer U."/>
        </authorList>
    </citation>
    <scope>NUCLEOTIDE SEQUENCE [LARGE SCALE GENOMIC DNA]</scope>
    <source>
        <strain evidence="9">ST17 Kp848</strain>
        <plasmid evidence="9">pKp848CTX</plasmid>
    </source>
</reference>
<dbReference type="InterPro" id="IPR036286">
    <property type="entry name" value="LexA/Signal_pep-like_sf"/>
</dbReference>
<accession>A0A078K4D6</accession>
<name>A0A078K4D6_KLEPN</name>
<dbReference type="InterPro" id="IPR015927">
    <property type="entry name" value="Peptidase_S24_S26A/B/C"/>
</dbReference>
<evidence type="ECO:0000256" key="1">
    <source>
        <dbReference type="ARBA" id="ARBA00007484"/>
    </source>
</evidence>
<dbReference type="GO" id="GO:0003677">
    <property type="term" value="F:DNA binding"/>
    <property type="evidence" value="ECO:0007669"/>
    <property type="project" value="InterPro"/>
</dbReference>
<reference evidence="10 11" key="2">
    <citation type="submission" date="2017-09" db="EMBL/GenBank/DDBJ databases">
        <title>Molecular Epidemiology of Livestock-Associated Methicillin Resistant Staphylococcus aureus (LA-MRSA) and Extended-Spectrum Beta-Lactamase (ESBL)-Producing Enterobacteriaceae in Pigs and Exposed Workers in Cameroon and South Africa.</title>
        <authorList>
            <person name="Founou L."/>
            <person name="Founou R.C."/>
            <person name="Allam M."/>
            <person name="Ismail A."/>
            <person name="Essack S.Y."/>
        </authorList>
    </citation>
    <scope>NUCLEOTIDE SEQUENCE [LARGE SCALE GENOMIC DNA]</scope>
    <source>
        <strain evidence="10 11">HH516E4IA</strain>
    </source>
</reference>
<evidence type="ECO:0000256" key="4">
    <source>
        <dbReference type="ARBA" id="ARBA00022813"/>
    </source>
</evidence>
<keyword evidence="6" id="KW-0742">SOS response</keyword>
<dbReference type="InterPro" id="IPR006197">
    <property type="entry name" value="Peptidase_S24_LexA"/>
</dbReference>
<keyword evidence="4 7" id="KW-0068">Autocatalytic cleavage</keyword>
<dbReference type="GO" id="GO:0016787">
    <property type="term" value="F:hydrolase activity"/>
    <property type="evidence" value="ECO:0007669"/>
    <property type="project" value="UniProtKB-KW"/>
</dbReference>
<evidence type="ECO:0000256" key="7">
    <source>
        <dbReference type="RuleBase" id="RU003991"/>
    </source>
</evidence>
<dbReference type="CDD" id="cd06529">
    <property type="entry name" value="S24_LexA-like"/>
    <property type="match status" value="1"/>
</dbReference>